<dbReference type="RefSeq" id="XP_022082743.1">
    <property type="nucleotide sequence ID" value="XM_022227051.1"/>
</dbReference>
<dbReference type="GeneID" id="110975005"/>
<evidence type="ECO:0000256" key="2">
    <source>
        <dbReference type="ARBA" id="ARBA00018577"/>
    </source>
</evidence>
<evidence type="ECO:0000313" key="5">
    <source>
        <dbReference type="Proteomes" id="UP000694845"/>
    </source>
</evidence>
<accession>A0A8B7XPJ5</accession>
<dbReference type="OMA" id="PTWQSTY"/>
<keyword evidence="3" id="KW-0576">Peroxisome</keyword>
<dbReference type="Pfam" id="PF08610">
    <property type="entry name" value="Pex16"/>
    <property type="match status" value="1"/>
</dbReference>
<evidence type="ECO:0000313" key="6">
    <source>
        <dbReference type="RefSeq" id="XP_022082743.1"/>
    </source>
</evidence>
<feature type="region of interest" description="Disordered" evidence="4">
    <location>
        <begin position="224"/>
        <end position="243"/>
    </location>
</feature>
<name>A0A8B7XPJ5_ACAPL</name>
<dbReference type="PANTHER" id="PTHR13299:SF0">
    <property type="entry name" value="PEROXISOMAL MEMBRANE PROTEIN PEX16"/>
    <property type="match status" value="1"/>
</dbReference>
<dbReference type="CTD" id="9409"/>
<dbReference type="GO" id="GO:0007031">
    <property type="term" value="P:peroxisome organization"/>
    <property type="evidence" value="ECO:0007669"/>
    <property type="project" value="UniProtKB-KW"/>
</dbReference>
<proteinExistence type="inferred from homology"/>
<dbReference type="InterPro" id="IPR013919">
    <property type="entry name" value="Pex16"/>
</dbReference>
<dbReference type="KEGG" id="aplc:110975005"/>
<comment type="similarity">
    <text evidence="1 3">Belongs to the peroxin-16 family.</text>
</comment>
<keyword evidence="5" id="KW-1185">Reference proteome</keyword>
<organism evidence="5 6">
    <name type="scientific">Acanthaster planci</name>
    <name type="common">Crown-of-thorns starfish</name>
    <dbReference type="NCBI Taxonomy" id="133434"/>
    <lineage>
        <taxon>Eukaryota</taxon>
        <taxon>Metazoa</taxon>
        <taxon>Echinodermata</taxon>
        <taxon>Eleutherozoa</taxon>
        <taxon>Asterozoa</taxon>
        <taxon>Asteroidea</taxon>
        <taxon>Valvatacea</taxon>
        <taxon>Valvatida</taxon>
        <taxon>Acanthasteridae</taxon>
        <taxon>Acanthaster</taxon>
    </lineage>
</organism>
<dbReference type="GO" id="GO:0005778">
    <property type="term" value="C:peroxisomal membrane"/>
    <property type="evidence" value="ECO:0007669"/>
    <property type="project" value="UniProtKB-SubCell"/>
</dbReference>
<evidence type="ECO:0000256" key="4">
    <source>
        <dbReference type="SAM" id="MobiDB-lite"/>
    </source>
</evidence>
<dbReference type="PANTHER" id="PTHR13299">
    <property type="entry name" value="PEROXISOMAL MEMBRANE PROTEIN PEX16"/>
    <property type="match status" value="1"/>
</dbReference>
<sequence>MEASSSSACKTWEVIFERYKQTWKWYENWVSENPEIVSQIEKTFRVFSYLLPGAVNVDTVVAEFVFSLSNLLVLFHDGILRKARGLTAPSLAISAQRLMQWLTVIDHTEVFVELAASRCWGEAGRWFFIALIQILRSIFRLILLLKHKAGVRSQPPLQPLNRDSDLKPSTTEAAGEGADTSETGERLVLGMAGRTSRVTFRGERSGRVVRSLDATPNIHQRTWRLPPSEAENERDSTSLENEQPTELMGFPLAGESLQIARPLLHLTALLVWGQSSWKPWLLSLAADIASLQMLKSSKRYNRSERKELSNRSTMLLLYLLRSPCYDRYTESRLRAFLSGVSNTLPGARLIMNPLIEYLPVWQRIYFYNWGR</sequence>
<gene>
    <name evidence="6" type="primary">LOC110975005</name>
</gene>
<feature type="region of interest" description="Disordered" evidence="4">
    <location>
        <begin position="155"/>
        <end position="183"/>
    </location>
</feature>
<protein>
    <recommendedName>
        <fullName evidence="2 3">Peroxisomal membrane protein PEX16</fullName>
    </recommendedName>
</protein>
<dbReference type="AlphaFoldDB" id="A0A8B7XPJ5"/>
<comment type="subcellular location">
    <subcellularLocation>
        <location evidence="3">Peroxisome membrane</location>
    </subcellularLocation>
</comment>
<dbReference type="OrthoDB" id="2021143at2759"/>
<keyword evidence="3" id="KW-0962">Peroxisome biogenesis</keyword>
<dbReference type="Proteomes" id="UP000694845">
    <property type="component" value="Unplaced"/>
</dbReference>
<evidence type="ECO:0000256" key="3">
    <source>
        <dbReference type="RuleBase" id="RU365003"/>
    </source>
</evidence>
<reference evidence="6" key="1">
    <citation type="submission" date="2025-08" db="UniProtKB">
        <authorList>
            <consortium name="RefSeq"/>
        </authorList>
    </citation>
    <scope>IDENTIFICATION</scope>
</reference>
<evidence type="ECO:0000256" key="1">
    <source>
        <dbReference type="ARBA" id="ARBA00009505"/>
    </source>
</evidence>